<organism evidence="1 2">
    <name type="scientific">Ranatra chinensis</name>
    <dbReference type="NCBI Taxonomy" id="642074"/>
    <lineage>
        <taxon>Eukaryota</taxon>
        <taxon>Metazoa</taxon>
        <taxon>Ecdysozoa</taxon>
        <taxon>Arthropoda</taxon>
        <taxon>Hexapoda</taxon>
        <taxon>Insecta</taxon>
        <taxon>Pterygota</taxon>
        <taxon>Neoptera</taxon>
        <taxon>Paraneoptera</taxon>
        <taxon>Hemiptera</taxon>
        <taxon>Heteroptera</taxon>
        <taxon>Panheteroptera</taxon>
        <taxon>Nepomorpha</taxon>
        <taxon>Nepidae</taxon>
        <taxon>Ranatrinae</taxon>
        <taxon>Ranatra</taxon>
    </lineage>
</organism>
<evidence type="ECO:0000313" key="2">
    <source>
        <dbReference type="Proteomes" id="UP001558652"/>
    </source>
</evidence>
<reference evidence="1 2" key="1">
    <citation type="submission" date="2024-07" db="EMBL/GenBank/DDBJ databases">
        <title>Chromosome-level genome assembly of the water stick insect Ranatra chinensis (Heteroptera: Nepidae).</title>
        <authorList>
            <person name="Liu X."/>
        </authorList>
    </citation>
    <scope>NUCLEOTIDE SEQUENCE [LARGE SCALE GENOMIC DNA]</scope>
    <source>
        <strain evidence="1">Cailab_2021Rc</strain>
        <tissue evidence="1">Muscle</tissue>
    </source>
</reference>
<name>A0ABD0YF99_9HEMI</name>
<dbReference type="Proteomes" id="UP001558652">
    <property type="component" value="Unassembled WGS sequence"/>
</dbReference>
<accession>A0ABD0YF99</accession>
<sequence>HNSHSIIIDFSSTSDCLECAKDVIDTDCDVADGKENFDLWLSALTSVDNYLCQESTESLQEFLHQALEYKGCWNLTEFVMCVEEKSRVTHVVDMLRVAIDINECNWLLIAFSTCNVQATKRSDCTLAQKTVNELIHIFLQETKCTVMCSGTSSINVYANIAFFLSYLLQHTLYR</sequence>
<gene>
    <name evidence="1" type="ORF">AAG570_008002</name>
</gene>
<comment type="caution">
    <text evidence="1">The sequence shown here is derived from an EMBL/GenBank/DDBJ whole genome shotgun (WGS) entry which is preliminary data.</text>
</comment>
<feature type="non-terminal residue" evidence="1">
    <location>
        <position position="1"/>
    </location>
</feature>
<dbReference type="EMBL" id="JBFDAA010000022">
    <property type="protein sequence ID" value="KAL1110474.1"/>
    <property type="molecule type" value="Genomic_DNA"/>
</dbReference>
<dbReference type="AlphaFoldDB" id="A0ABD0YF99"/>
<protein>
    <submittedName>
        <fullName evidence="1">Uncharacterized protein</fullName>
    </submittedName>
</protein>
<proteinExistence type="predicted"/>
<keyword evidence="2" id="KW-1185">Reference proteome</keyword>
<evidence type="ECO:0000313" key="1">
    <source>
        <dbReference type="EMBL" id="KAL1110474.1"/>
    </source>
</evidence>